<dbReference type="Pfam" id="PF25448">
    <property type="entry name" value="DUF7897"/>
    <property type="match status" value="1"/>
</dbReference>
<evidence type="ECO:0000259" key="1">
    <source>
        <dbReference type="Pfam" id="PF25448"/>
    </source>
</evidence>
<dbReference type="EMBL" id="CP063078">
    <property type="protein sequence ID" value="QOQ87696.1"/>
    <property type="molecule type" value="Genomic_DNA"/>
</dbReference>
<dbReference type="AlphaFoldDB" id="A0A7M1LIK9"/>
<feature type="domain" description="DUF7897" evidence="1">
    <location>
        <begin position="3"/>
        <end position="591"/>
    </location>
</feature>
<protein>
    <submittedName>
        <fullName evidence="2">Invasion protein CiaB</fullName>
    </submittedName>
</protein>
<evidence type="ECO:0000313" key="3">
    <source>
        <dbReference type="Proteomes" id="UP000594749"/>
    </source>
</evidence>
<proteinExistence type="predicted"/>
<dbReference type="OrthoDB" id="5372053at2"/>
<name>A0A7M1LIK9_9BACT</name>
<dbReference type="NCBIfam" id="NF033805">
    <property type="entry name" value="invasion_CiaB"/>
    <property type="match status" value="1"/>
</dbReference>
<sequence length="598" mass="69844">MNNDYSKFLEFVEENRQKLNALYKDLDNDYVKKGLQICDFKGSKSEKMAVLRRIVDLKTDPLLIELKKKNLSKEKSIEIRDKMFKYTALIHENMHRNLVNKAMDFKVLSSFNLALINGIHKIGLIFNKLQPLWQQRVIDENSFKFKAMKNPYKFIKDNALYQKTSRGEISDRCYGVVKFINDKEAVLEPYAVAFPEFAKELERAFDELLDELKIYGVSQEELSYIRYLENLKYAILETNPDRVIDAWRDAEMAWMDTKGDIQIGHLLEYYEDAYTHVVALEWDVRLKENGDFDDLDFKKDVKKSFGKVYENIGANNSFMRSMVNSNIDKTQLYISTPALYYGADLEGLFSAQVVPNDEFVSANSGKKIFAFVKHVYEAAKSRPYMKIASEIFEKNYLDYGRDILNNKPEIWRKVYEISTIGHEFGHLWFIDDSTENSMNKSGVFKFIEEYKATTGGLINFFYNEKAELKKPVFDELIRRSVGLIAWQEVEHVRAYYCEGLIHLTLLFESGALNFNGKKLIVNLDAYPKFKDLTIKNYENLATHYTKKLDAAIFLDKFAVFEGDVYLPKDKKVREFVEYYHALYKEIGNEIDEDATNLA</sequence>
<accession>A0A7M1LIK9</accession>
<dbReference type="RefSeq" id="WP_025802612.1">
    <property type="nucleotide sequence ID" value="NZ_CP053842.1"/>
</dbReference>
<evidence type="ECO:0000313" key="2">
    <source>
        <dbReference type="EMBL" id="QOQ87696.1"/>
    </source>
</evidence>
<keyword evidence="3" id="KW-1185">Reference proteome</keyword>
<reference evidence="2 3" key="1">
    <citation type="submission" date="2020-10" db="EMBL/GenBank/DDBJ databases">
        <title>Campylobacter and Helicobacter PacBio genomes.</title>
        <authorList>
            <person name="Lane C."/>
        </authorList>
    </citation>
    <scope>NUCLEOTIDE SEQUENCE [LARGE SCALE GENOMIC DNA]</scope>
    <source>
        <strain evidence="2 3">2016D-0077</strain>
    </source>
</reference>
<gene>
    <name evidence="2" type="primary">ciaB</name>
    <name evidence="2" type="ORF">IMC76_02470</name>
</gene>
<organism evidence="2 3">
    <name type="scientific">Campylobacter corcagiensis</name>
    <dbReference type="NCBI Taxonomy" id="1448857"/>
    <lineage>
        <taxon>Bacteria</taxon>
        <taxon>Pseudomonadati</taxon>
        <taxon>Campylobacterota</taxon>
        <taxon>Epsilonproteobacteria</taxon>
        <taxon>Campylobacterales</taxon>
        <taxon>Campylobacteraceae</taxon>
        <taxon>Campylobacter</taxon>
    </lineage>
</organism>
<dbReference type="InterPro" id="IPR057219">
    <property type="entry name" value="DUF7897"/>
</dbReference>
<dbReference type="Proteomes" id="UP000594749">
    <property type="component" value="Chromosome"/>
</dbReference>